<feature type="domain" description="RNA-binding S4" evidence="6">
    <location>
        <begin position="1"/>
        <end position="59"/>
    </location>
</feature>
<dbReference type="GO" id="GO:0003723">
    <property type="term" value="F:RNA binding"/>
    <property type="evidence" value="ECO:0007669"/>
    <property type="project" value="UniProtKB-KW"/>
</dbReference>
<dbReference type="InterPro" id="IPR002942">
    <property type="entry name" value="S4_RNA-bd"/>
</dbReference>
<gene>
    <name evidence="7" type="ORF">BBG48_000165</name>
    <name evidence="8" type="ORF">FL857_00880</name>
</gene>
<dbReference type="Gene3D" id="3.30.70.1560">
    <property type="entry name" value="Alpha-L RNA-binding motif"/>
    <property type="match status" value="1"/>
</dbReference>
<keyword evidence="3 5" id="KW-0413">Isomerase</keyword>
<keyword evidence="9" id="KW-1185">Reference proteome</keyword>
<dbReference type="InterPro" id="IPR000748">
    <property type="entry name" value="PsdUridine_synth_RsuA/RluB/E/F"/>
</dbReference>
<comment type="similarity">
    <text evidence="1 5">Belongs to the pseudouridine synthase RsuA family.</text>
</comment>
<dbReference type="Gene3D" id="3.10.290.10">
    <property type="entry name" value="RNA-binding S4 domain"/>
    <property type="match status" value="1"/>
</dbReference>
<dbReference type="Gene3D" id="3.30.70.580">
    <property type="entry name" value="Pseudouridine synthase I, catalytic domain, N-terminal subdomain"/>
    <property type="match status" value="1"/>
</dbReference>
<dbReference type="NCBIfam" id="TIGR00093">
    <property type="entry name" value="pseudouridine synthase"/>
    <property type="match status" value="1"/>
</dbReference>
<evidence type="ECO:0000259" key="6">
    <source>
        <dbReference type="SMART" id="SM00363"/>
    </source>
</evidence>
<dbReference type="EMBL" id="VJXW01000001">
    <property type="protein sequence ID" value="TRW28671.1"/>
    <property type="molecule type" value="Genomic_DNA"/>
</dbReference>
<evidence type="ECO:0000313" key="9">
    <source>
        <dbReference type="Proteomes" id="UP000093352"/>
    </source>
</evidence>
<dbReference type="RefSeq" id="WP_068911473.1">
    <property type="nucleotide sequence ID" value="NZ_MBEW02000001.1"/>
</dbReference>
<evidence type="ECO:0000256" key="3">
    <source>
        <dbReference type="ARBA" id="ARBA00023235"/>
    </source>
</evidence>
<dbReference type="SUPFAM" id="SSF55120">
    <property type="entry name" value="Pseudouridine synthase"/>
    <property type="match status" value="1"/>
</dbReference>
<dbReference type="SUPFAM" id="SSF55174">
    <property type="entry name" value="Alpha-L RNA-binding motif"/>
    <property type="match status" value="1"/>
</dbReference>
<proteinExistence type="inferred from homology"/>
<dbReference type="InterPro" id="IPR020103">
    <property type="entry name" value="PsdUridine_synth_cat_dom_sf"/>
</dbReference>
<dbReference type="Pfam" id="PF01479">
    <property type="entry name" value="S4"/>
    <property type="match status" value="1"/>
</dbReference>
<dbReference type="InterPro" id="IPR036986">
    <property type="entry name" value="S4_RNA-bd_sf"/>
</dbReference>
<protein>
    <recommendedName>
        <fullName evidence="5">Pseudouridine synthase</fullName>
        <ecNumber evidence="5">5.4.99.-</ecNumber>
    </recommendedName>
</protein>
<dbReference type="InterPro" id="IPR042092">
    <property type="entry name" value="PsdUridine_s_RsuA/RluB/E/F_cat"/>
</dbReference>
<dbReference type="CDD" id="cd02870">
    <property type="entry name" value="PseudoU_synth_RsuA_like"/>
    <property type="match status" value="1"/>
</dbReference>
<evidence type="ECO:0000313" key="8">
    <source>
        <dbReference type="EMBL" id="TRW28671.1"/>
    </source>
</evidence>
<reference evidence="7" key="2">
    <citation type="submission" date="2018-07" db="EMBL/GenBank/DDBJ databases">
        <authorList>
            <person name="Quirk P.G."/>
            <person name="Krulwich T.A."/>
        </authorList>
    </citation>
    <scope>NUCLEOTIDE SEQUENCE</scope>
    <source>
        <strain evidence="7">CCRI-22567</strain>
    </source>
</reference>
<dbReference type="OrthoDB" id="9807213at2"/>
<evidence type="ECO:0000313" key="7">
    <source>
        <dbReference type="EMBL" id="RDY22170.1"/>
    </source>
</evidence>
<dbReference type="InterPro" id="IPR020094">
    <property type="entry name" value="TruA/RsuA/RluB/E/F_N"/>
</dbReference>
<evidence type="ECO:0000256" key="5">
    <source>
        <dbReference type="RuleBase" id="RU003887"/>
    </source>
</evidence>
<dbReference type="SMART" id="SM00363">
    <property type="entry name" value="S4"/>
    <property type="match status" value="1"/>
</dbReference>
<dbReference type="EMBL" id="MBEW02000001">
    <property type="protein sequence ID" value="RDY22170.1"/>
    <property type="molecule type" value="Genomic_DNA"/>
</dbReference>
<dbReference type="PROSITE" id="PS50889">
    <property type="entry name" value="S4"/>
    <property type="match status" value="1"/>
</dbReference>
<dbReference type="PROSITE" id="PS01149">
    <property type="entry name" value="PSI_RSU"/>
    <property type="match status" value="1"/>
</dbReference>
<dbReference type="GO" id="GO:0000455">
    <property type="term" value="P:enzyme-directed rRNA pseudouridine synthesis"/>
    <property type="evidence" value="ECO:0007669"/>
    <property type="project" value="UniProtKB-ARBA"/>
</dbReference>
<dbReference type="PANTHER" id="PTHR47683">
    <property type="entry name" value="PSEUDOURIDINE SYNTHASE FAMILY PROTEIN-RELATED"/>
    <property type="match status" value="1"/>
</dbReference>
<accession>A0A371IP07</accession>
<dbReference type="PANTHER" id="PTHR47683:SF4">
    <property type="entry name" value="PSEUDOURIDINE SYNTHASE"/>
    <property type="match status" value="1"/>
</dbReference>
<dbReference type="STRING" id="1871336.BBG48_00460"/>
<name>A0A371IP07_9FIRM</name>
<dbReference type="Proteomes" id="UP000319424">
    <property type="component" value="Unassembled WGS sequence"/>
</dbReference>
<reference evidence="7 9" key="1">
    <citation type="journal article" date="2016" name="Genome Announc.">
        <title>Draft Genome Sequence of Criibacterium bergeronii gen. nov., sp. nov., Strain CCRI-22567T, Isolated from a Vaginal Sample from a Woman with Bacterial Vaginosis.</title>
        <authorList>
            <person name="Maheux A.F."/>
            <person name="Berube E."/>
            <person name="Boudreau D.K."/>
            <person name="Raymond F."/>
            <person name="Corbeil J."/>
            <person name="Roy P.H."/>
            <person name="Boissinot M."/>
            <person name="Omar R.F."/>
        </authorList>
    </citation>
    <scope>NUCLEOTIDE SEQUENCE [LARGE SCALE GENOMIC DNA]</scope>
    <source>
        <strain evidence="7 9">CCRI-22567</strain>
    </source>
</reference>
<dbReference type="InterPro" id="IPR018496">
    <property type="entry name" value="PsdUridine_synth_RsuA/RluB_CS"/>
</dbReference>
<dbReference type="InterPro" id="IPR006145">
    <property type="entry name" value="PsdUridine_synth_RsuA/RluA"/>
</dbReference>
<keyword evidence="2 4" id="KW-0694">RNA-binding</keyword>
<dbReference type="EC" id="5.4.99.-" evidence="5"/>
<dbReference type="InterPro" id="IPR050343">
    <property type="entry name" value="RsuA_PseudoU_synthase"/>
</dbReference>
<organism evidence="7 9">
    <name type="scientific">Criibacterium bergeronii</name>
    <dbReference type="NCBI Taxonomy" id="1871336"/>
    <lineage>
        <taxon>Bacteria</taxon>
        <taxon>Bacillati</taxon>
        <taxon>Bacillota</taxon>
        <taxon>Clostridia</taxon>
        <taxon>Peptostreptococcales</taxon>
        <taxon>Filifactoraceae</taxon>
        <taxon>Criibacterium</taxon>
    </lineage>
</organism>
<comment type="caution">
    <text evidence="7">The sequence shown here is derived from an EMBL/GenBank/DDBJ whole genome shotgun (WGS) entry which is preliminary data.</text>
</comment>
<dbReference type="GO" id="GO:0120159">
    <property type="term" value="F:rRNA pseudouridine synthase activity"/>
    <property type="evidence" value="ECO:0007669"/>
    <property type="project" value="UniProtKB-ARBA"/>
</dbReference>
<sequence length="232" mass="26859">MRINKYIASQTELSRRKADDMIKQGKVKVNSEILTDFSYDVKNMDEVEVDGEIISDKKINKYYYLFNKPKGVLSSVSDPFDRPCIREYFPPEIDVYPVGRLDMDSTGLLIVTNDGELTNKLTHPKNHIPKKYLVTLDGRLSDVQMEKFRNGILLEGKLTMPAEIELYDFSAATYKVVLFEGKKRQIRNMIAELGRNVKELQRIAIGKVKLGTIKEGNYRKLTEQEKEYFFNL</sequence>
<evidence type="ECO:0000256" key="2">
    <source>
        <dbReference type="ARBA" id="ARBA00022884"/>
    </source>
</evidence>
<dbReference type="Proteomes" id="UP000093352">
    <property type="component" value="Unassembled WGS sequence"/>
</dbReference>
<dbReference type="AlphaFoldDB" id="A0A371IP07"/>
<evidence type="ECO:0000313" key="10">
    <source>
        <dbReference type="Proteomes" id="UP000319424"/>
    </source>
</evidence>
<evidence type="ECO:0000256" key="1">
    <source>
        <dbReference type="ARBA" id="ARBA00008348"/>
    </source>
</evidence>
<reference evidence="8 10" key="3">
    <citation type="submission" date="2019-07" db="EMBL/GenBank/DDBJ databases">
        <title>Criibacterium bergeronii gen. nov., sp. nov. isolated from human clinical samples.</title>
        <authorList>
            <person name="Maheux A.F."/>
            <person name="Boudreau D.K."/>
            <person name="Berube E."/>
            <person name="Brodeur S."/>
            <person name="Bernard K.A."/>
            <person name="Abed J.Y."/>
            <person name="Ducrey E."/>
            <person name="Guay E.F."/>
            <person name="Raymond F."/>
            <person name="Corbeil J."/>
            <person name="Domingo M.-C."/>
            <person name="Roy P.H."/>
            <person name="Boissinot M."/>
            <person name="Tocheva E.I."/>
            <person name="Omar R.F."/>
        </authorList>
    </citation>
    <scope>NUCLEOTIDE SEQUENCE [LARGE SCALE GENOMIC DNA]</scope>
    <source>
        <strain evidence="8 10">CCRI-24246</strain>
    </source>
</reference>
<evidence type="ECO:0000256" key="4">
    <source>
        <dbReference type="PROSITE-ProRule" id="PRU00182"/>
    </source>
</evidence>
<dbReference type="CDD" id="cd00165">
    <property type="entry name" value="S4"/>
    <property type="match status" value="1"/>
</dbReference>
<dbReference type="Pfam" id="PF00849">
    <property type="entry name" value="PseudoU_synth_2"/>
    <property type="match status" value="1"/>
</dbReference>